<keyword evidence="2" id="KW-1133">Transmembrane helix</keyword>
<dbReference type="InterPro" id="IPR017438">
    <property type="entry name" value="ATP-NAD_kinase_N"/>
</dbReference>
<evidence type="ECO:0000313" key="5">
    <source>
        <dbReference type="Proteomes" id="UP000625682"/>
    </source>
</evidence>
<dbReference type="Gene3D" id="2.60.200.40">
    <property type="match status" value="1"/>
</dbReference>
<feature type="region of interest" description="Disordered" evidence="1">
    <location>
        <begin position="473"/>
        <end position="500"/>
    </location>
</feature>
<dbReference type="SMART" id="SM00046">
    <property type="entry name" value="DAGKc"/>
    <property type="match status" value="1"/>
</dbReference>
<comment type="caution">
    <text evidence="4">The sequence shown here is derived from an EMBL/GenBank/DDBJ whole genome shotgun (WGS) entry which is preliminary data.</text>
</comment>
<feature type="domain" description="DAGKc" evidence="3">
    <location>
        <begin position="135"/>
        <end position="270"/>
    </location>
</feature>
<evidence type="ECO:0000313" key="4">
    <source>
        <dbReference type="EMBL" id="GGJ35453.1"/>
    </source>
</evidence>
<reference evidence="4" key="1">
    <citation type="journal article" date="2014" name="Int. J. Syst. Evol. Microbiol.">
        <title>Complete genome sequence of Corynebacterium casei LMG S-19264T (=DSM 44701T), isolated from a smear-ripened cheese.</title>
        <authorList>
            <consortium name="US DOE Joint Genome Institute (JGI-PGF)"/>
            <person name="Walter F."/>
            <person name="Albersmeier A."/>
            <person name="Kalinowski J."/>
            <person name="Ruckert C."/>
        </authorList>
    </citation>
    <scope>NUCLEOTIDE SEQUENCE</scope>
    <source>
        <strain evidence="4">CGMCC 4.7272</strain>
    </source>
</reference>
<accession>A0A917KY69</accession>
<dbReference type="Proteomes" id="UP000625682">
    <property type="component" value="Unassembled WGS sequence"/>
</dbReference>
<feature type="transmembrane region" description="Helical" evidence="2">
    <location>
        <begin position="46"/>
        <end position="68"/>
    </location>
</feature>
<reference evidence="4" key="2">
    <citation type="submission" date="2020-09" db="EMBL/GenBank/DDBJ databases">
        <authorList>
            <person name="Sun Q."/>
            <person name="Zhou Y."/>
        </authorList>
    </citation>
    <scope>NUCLEOTIDE SEQUENCE</scope>
    <source>
        <strain evidence="4">CGMCC 4.7272</strain>
    </source>
</reference>
<feature type="compositionally biased region" description="Polar residues" evidence="1">
    <location>
        <begin position="491"/>
        <end position="500"/>
    </location>
</feature>
<keyword evidence="2" id="KW-0472">Membrane</keyword>
<dbReference type="GO" id="GO:0016301">
    <property type="term" value="F:kinase activity"/>
    <property type="evidence" value="ECO:0007669"/>
    <property type="project" value="InterPro"/>
</dbReference>
<dbReference type="InterPro" id="IPR001206">
    <property type="entry name" value="Diacylglycerol_kinase_cat_dom"/>
</dbReference>
<evidence type="ECO:0000256" key="2">
    <source>
        <dbReference type="SAM" id="Phobius"/>
    </source>
</evidence>
<dbReference type="SUPFAM" id="SSF111331">
    <property type="entry name" value="NAD kinase/diacylglycerol kinase-like"/>
    <property type="match status" value="1"/>
</dbReference>
<evidence type="ECO:0000256" key="1">
    <source>
        <dbReference type="SAM" id="MobiDB-lite"/>
    </source>
</evidence>
<keyword evidence="2" id="KW-0812">Transmembrane</keyword>
<protein>
    <recommendedName>
        <fullName evidence="3">DAGKc domain-containing protein</fullName>
    </recommendedName>
</protein>
<sequence>MDLGTGVGNELFGRAHARQRWAARGALGAAGLAVLLPIGYSGMGSLLLGVFGVGGAVLTAAGLWWALARRGLVRGVGAVLAVATPIAVVVLFAAANLLGPAIASLALWVAALWAGKFALSSTRSHVLAVPEYESPAPLRPFLLMNPRSGDGKVERFRLRQKAELLGARVYLLNSDRPEPEDVVALAREAVAAGADLLGVAGGDGTQALVAGVAAEHGLPFLVVAAGTRNHFAMDLGLDRDDPAACLDALTDAGGVELKVDLGFLDSGIDGVGGADDAGTADSRPFVNNASFGAYASIVQSPAYRDDKVGTTLGLLPELLTFERGPTLTARAYPQARTEPGETVIHAPQAVLVSNNPYRMDDLAGLGRRERLDAGLLGVLGIKVEDAAQAAELLLGRYATGMTVVTAHEVVVDADLPEIEVGLDGEALVLPTPVRCRVEPGALRVRVPRNRPGVPAPTPPMDWRRLRKLAATVGRTALPRRTTDALDRRRQASASQGRDGT</sequence>
<evidence type="ECO:0000259" key="3">
    <source>
        <dbReference type="PROSITE" id="PS50146"/>
    </source>
</evidence>
<keyword evidence="5" id="KW-1185">Reference proteome</keyword>
<dbReference type="Pfam" id="PF00781">
    <property type="entry name" value="DAGK_cat"/>
    <property type="match status" value="1"/>
</dbReference>
<dbReference type="EMBL" id="BMMU01000010">
    <property type="protein sequence ID" value="GGJ35453.1"/>
    <property type="molecule type" value="Genomic_DNA"/>
</dbReference>
<dbReference type="RefSeq" id="WP_373287253.1">
    <property type="nucleotide sequence ID" value="NZ_BAABER010000005.1"/>
</dbReference>
<dbReference type="AlphaFoldDB" id="A0A917KY69"/>
<name>A0A917KY69_9ACTN</name>
<gene>
    <name evidence="4" type="ORF">GCM10012282_35310</name>
</gene>
<dbReference type="InterPro" id="IPR016064">
    <property type="entry name" value="NAD/diacylglycerol_kinase_sf"/>
</dbReference>
<feature type="transmembrane region" description="Helical" evidence="2">
    <location>
        <begin position="21"/>
        <end position="40"/>
    </location>
</feature>
<organism evidence="4 5">
    <name type="scientific">Streptomyces lacrimifluminis</name>
    <dbReference type="NCBI Taxonomy" id="1500077"/>
    <lineage>
        <taxon>Bacteria</taxon>
        <taxon>Bacillati</taxon>
        <taxon>Actinomycetota</taxon>
        <taxon>Actinomycetes</taxon>
        <taxon>Kitasatosporales</taxon>
        <taxon>Streptomycetaceae</taxon>
        <taxon>Streptomyces</taxon>
    </lineage>
</organism>
<dbReference type="PROSITE" id="PS50146">
    <property type="entry name" value="DAGK"/>
    <property type="match status" value="1"/>
</dbReference>
<dbReference type="Gene3D" id="3.40.50.10330">
    <property type="entry name" value="Probable inorganic polyphosphate/atp-NAD kinase, domain 1"/>
    <property type="match status" value="1"/>
</dbReference>
<feature type="compositionally biased region" description="Basic and acidic residues" evidence="1">
    <location>
        <begin position="480"/>
        <end position="489"/>
    </location>
</feature>
<feature type="transmembrane region" description="Helical" evidence="2">
    <location>
        <begin position="75"/>
        <end position="95"/>
    </location>
</feature>
<proteinExistence type="predicted"/>